<proteinExistence type="predicted"/>
<organism evidence="1 2">
    <name type="scientific">Janibacter indicus</name>
    <dbReference type="NCBI Taxonomy" id="857417"/>
    <lineage>
        <taxon>Bacteria</taxon>
        <taxon>Bacillati</taxon>
        <taxon>Actinomycetota</taxon>
        <taxon>Actinomycetes</taxon>
        <taxon>Micrococcales</taxon>
        <taxon>Intrasporangiaceae</taxon>
        <taxon>Janibacter</taxon>
    </lineage>
</organism>
<sequence length="199" mass="21826">MSWTQWQPCEAPMLYGVARCAQPSGHRGAHQLEDGTEYFTSDYDTGAACEAIRQGEINRERRLNAEAFQPSGMNVLIGPVHTTRAVMNLMGISRSTVIKRSKDGQVLTIKVKGRNLFPAFQFDDDQVRPDILKIVDALRQCADPTTIALWLQTPIADDAKARTPLAALNAGRHRVALNAARRAAGRWSASQLPAMARGG</sequence>
<dbReference type="EMBL" id="CP062789">
    <property type="protein sequence ID" value="QOK22800.1"/>
    <property type="molecule type" value="Genomic_DNA"/>
</dbReference>
<dbReference type="RefSeq" id="WP_192911148.1">
    <property type="nucleotide sequence ID" value="NZ_CP062789.1"/>
</dbReference>
<reference evidence="1 2" key="1">
    <citation type="submission" date="2020-10" db="EMBL/GenBank/DDBJ databases">
        <title>Janibacter indicus TT2 genome sequence.</title>
        <authorList>
            <person name="Lee K."/>
            <person name="Ganzorig M."/>
        </authorList>
    </citation>
    <scope>NUCLEOTIDE SEQUENCE [LARGE SCALE GENOMIC DNA]</scope>
    <source>
        <strain evidence="1 2">TT2</strain>
    </source>
</reference>
<evidence type="ECO:0000313" key="2">
    <source>
        <dbReference type="Proteomes" id="UP000593998"/>
    </source>
</evidence>
<dbReference type="AlphaFoldDB" id="A0A7L9J266"/>
<evidence type="ECO:0000313" key="1">
    <source>
        <dbReference type="EMBL" id="QOK22800.1"/>
    </source>
</evidence>
<protein>
    <recommendedName>
        <fullName evidence="3">Antitoxin Xre/MbcA/ParS-like toxin-binding domain-containing protein</fullName>
    </recommendedName>
</protein>
<evidence type="ECO:0008006" key="3">
    <source>
        <dbReference type="Google" id="ProtNLM"/>
    </source>
</evidence>
<accession>A0A7L9J266</accession>
<gene>
    <name evidence="1" type="ORF">IGS73_17490</name>
</gene>
<dbReference type="Proteomes" id="UP000593998">
    <property type="component" value="Chromosome"/>
</dbReference>
<name>A0A7L9J266_9MICO</name>